<sequence>MSSAVGRYGRAEQTWQSNHYDHHLDHNGPDNPDLDWELNIVPSIAAYLDEELETSKLRDALCDESSGIAECDVPLGNLEGYDSPQILPTSQSTSSPIQVTIFSPSENETQSPPSFSRSLSGTSQSPSTLASASNPATPQLSLSRYSCEICSMAFNQLSALADHYRVSHCQSISGSSKPYSCGKHSCRFSRRVDFERHLRSSAHSLERYRCRCGKQFLRPDRLRAHAQSPKCRGGLSLYACLCGHAVESFQELSSHVGTCDKSRPPGRPKRRHE</sequence>
<reference evidence="8 9" key="1">
    <citation type="submission" date="2020-05" db="EMBL/GenBank/DDBJ databases">
        <title>Identification and distribution of gene clusters putatively required for synthesis of sphingolipid metabolism inhibitors in phylogenetically diverse species of the filamentous fungus Fusarium.</title>
        <authorList>
            <person name="Kim H.-S."/>
            <person name="Busman M."/>
            <person name="Brown D.W."/>
            <person name="Divon H."/>
            <person name="Uhlig S."/>
            <person name="Proctor R.H."/>
        </authorList>
    </citation>
    <scope>NUCLEOTIDE SEQUENCE [LARGE SCALE GENOMIC DNA]</scope>
    <source>
        <strain evidence="8 9">NRRL 36939</strain>
    </source>
</reference>
<feature type="domain" description="C2H2-type" evidence="7">
    <location>
        <begin position="145"/>
        <end position="168"/>
    </location>
</feature>
<keyword evidence="4" id="KW-0862">Zinc</keyword>
<evidence type="ECO:0000313" key="9">
    <source>
        <dbReference type="Proteomes" id="UP000546213"/>
    </source>
</evidence>
<keyword evidence="9" id="KW-1185">Reference proteome</keyword>
<accession>A0A8H5KEW8</accession>
<dbReference type="OrthoDB" id="5101725at2759"/>
<feature type="region of interest" description="Disordered" evidence="6">
    <location>
        <begin position="104"/>
        <end position="138"/>
    </location>
</feature>
<evidence type="ECO:0000256" key="4">
    <source>
        <dbReference type="ARBA" id="ARBA00022833"/>
    </source>
</evidence>
<evidence type="ECO:0000256" key="2">
    <source>
        <dbReference type="ARBA" id="ARBA00022737"/>
    </source>
</evidence>
<dbReference type="SMART" id="SM00355">
    <property type="entry name" value="ZnF_C2H2"/>
    <property type="match status" value="2"/>
</dbReference>
<dbReference type="PROSITE" id="PS50157">
    <property type="entry name" value="ZINC_FINGER_C2H2_2"/>
    <property type="match status" value="1"/>
</dbReference>
<gene>
    <name evidence="8" type="ORF">FPCIR_14226</name>
</gene>
<dbReference type="InterPro" id="IPR013087">
    <property type="entry name" value="Znf_C2H2_type"/>
</dbReference>
<dbReference type="Proteomes" id="UP000546213">
    <property type="component" value="Unassembled WGS sequence"/>
</dbReference>
<evidence type="ECO:0000256" key="5">
    <source>
        <dbReference type="PROSITE-ProRule" id="PRU00042"/>
    </source>
</evidence>
<dbReference type="PANTHER" id="PTHR24379:SF121">
    <property type="entry name" value="C2H2-TYPE DOMAIN-CONTAINING PROTEIN"/>
    <property type="match status" value="1"/>
</dbReference>
<dbReference type="PANTHER" id="PTHR24379">
    <property type="entry name" value="KRAB AND ZINC FINGER DOMAIN-CONTAINING"/>
    <property type="match status" value="1"/>
</dbReference>
<dbReference type="AlphaFoldDB" id="A0A8H5KEW8"/>
<dbReference type="InterPro" id="IPR036236">
    <property type="entry name" value="Znf_C2H2_sf"/>
</dbReference>
<evidence type="ECO:0000259" key="7">
    <source>
        <dbReference type="PROSITE" id="PS50157"/>
    </source>
</evidence>
<evidence type="ECO:0000256" key="3">
    <source>
        <dbReference type="ARBA" id="ARBA00022771"/>
    </source>
</evidence>
<dbReference type="SUPFAM" id="SSF57667">
    <property type="entry name" value="beta-beta-alpha zinc fingers"/>
    <property type="match status" value="1"/>
</dbReference>
<dbReference type="PROSITE" id="PS00028">
    <property type="entry name" value="ZINC_FINGER_C2H2_1"/>
    <property type="match status" value="1"/>
</dbReference>
<comment type="caution">
    <text evidence="8">The sequence shown here is derived from an EMBL/GenBank/DDBJ whole genome shotgun (WGS) entry which is preliminary data.</text>
</comment>
<organism evidence="8 9">
    <name type="scientific">Fusarium pseudocircinatum</name>
    <dbReference type="NCBI Taxonomy" id="56676"/>
    <lineage>
        <taxon>Eukaryota</taxon>
        <taxon>Fungi</taxon>
        <taxon>Dikarya</taxon>
        <taxon>Ascomycota</taxon>
        <taxon>Pezizomycotina</taxon>
        <taxon>Sordariomycetes</taxon>
        <taxon>Hypocreomycetidae</taxon>
        <taxon>Hypocreales</taxon>
        <taxon>Nectriaceae</taxon>
        <taxon>Fusarium</taxon>
        <taxon>Fusarium fujikuroi species complex</taxon>
    </lineage>
</organism>
<keyword evidence="3 5" id="KW-0863">Zinc-finger</keyword>
<proteinExistence type="predicted"/>
<evidence type="ECO:0000256" key="6">
    <source>
        <dbReference type="SAM" id="MobiDB-lite"/>
    </source>
</evidence>
<name>A0A8H5KEW8_9HYPO</name>
<dbReference type="Gene3D" id="3.30.160.60">
    <property type="entry name" value="Classic Zinc Finger"/>
    <property type="match status" value="1"/>
</dbReference>
<evidence type="ECO:0000256" key="1">
    <source>
        <dbReference type="ARBA" id="ARBA00022723"/>
    </source>
</evidence>
<keyword evidence="2" id="KW-0677">Repeat</keyword>
<evidence type="ECO:0000313" key="8">
    <source>
        <dbReference type="EMBL" id="KAF5572607.1"/>
    </source>
</evidence>
<dbReference type="GO" id="GO:0008270">
    <property type="term" value="F:zinc ion binding"/>
    <property type="evidence" value="ECO:0007669"/>
    <property type="project" value="UniProtKB-KW"/>
</dbReference>
<protein>
    <submittedName>
        <fullName evidence="8">Zinc-responsiveness transcriptional activator</fullName>
    </submittedName>
</protein>
<keyword evidence="1" id="KW-0479">Metal-binding</keyword>
<dbReference type="EMBL" id="JAAOAS010000729">
    <property type="protein sequence ID" value="KAF5572607.1"/>
    <property type="molecule type" value="Genomic_DNA"/>
</dbReference>